<dbReference type="EMBL" id="CM029044">
    <property type="protein sequence ID" value="KAG2605563.1"/>
    <property type="molecule type" value="Genomic_DNA"/>
</dbReference>
<accession>A0A8T0T8A7</accession>
<gene>
    <name evidence="1" type="ORF">PVAP13_4NG080800</name>
</gene>
<evidence type="ECO:0000313" key="2">
    <source>
        <dbReference type="Proteomes" id="UP000823388"/>
    </source>
</evidence>
<dbReference type="Proteomes" id="UP000823388">
    <property type="component" value="Chromosome 4N"/>
</dbReference>
<keyword evidence="2" id="KW-1185">Reference proteome</keyword>
<organism evidence="1 2">
    <name type="scientific">Panicum virgatum</name>
    <name type="common">Blackwell switchgrass</name>
    <dbReference type="NCBI Taxonomy" id="38727"/>
    <lineage>
        <taxon>Eukaryota</taxon>
        <taxon>Viridiplantae</taxon>
        <taxon>Streptophyta</taxon>
        <taxon>Embryophyta</taxon>
        <taxon>Tracheophyta</taxon>
        <taxon>Spermatophyta</taxon>
        <taxon>Magnoliopsida</taxon>
        <taxon>Liliopsida</taxon>
        <taxon>Poales</taxon>
        <taxon>Poaceae</taxon>
        <taxon>PACMAD clade</taxon>
        <taxon>Panicoideae</taxon>
        <taxon>Panicodae</taxon>
        <taxon>Paniceae</taxon>
        <taxon>Panicinae</taxon>
        <taxon>Panicum</taxon>
        <taxon>Panicum sect. Hiantes</taxon>
    </lineage>
</organism>
<dbReference type="AlphaFoldDB" id="A0A8T0T8A7"/>
<proteinExistence type="predicted"/>
<sequence>MVTKLETKKHEEIGNNNEGTVDVEVVNPKSELPHDHQPSLDNQIIQGTNITLVDGNSRSSQVGAPAVGTGTIVVPSETTVDGTMGEDEESSDGSLLKAISMLSSELQSCRNSTTHSLSDIDANNNANANANGNALVVAGCRKCMLYIMLPAGTNVCFRCGNSGLIHFGGNGQA</sequence>
<evidence type="ECO:0000313" key="1">
    <source>
        <dbReference type="EMBL" id="KAG2605563.1"/>
    </source>
</evidence>
<reference evidence="1" key="1">
    <citation type="submission" date="2020-05" db="EMBL/GenBank/DDBJ databases">
        <title>WGS assembly of Panicum virgatum.</title>
        <authorList>
            <person name="Lovell J.T."/>
            <person name="Jenkins J."/>
            <person name="Shu S."/>
            <person name="Juenger T.E."/>
            <person name="Schmutz J."/>
        </authorList>
    </citation>
    <scope>NUCLEOTIDE SEQUENCE</scope>
    <source>
        <strain evidence="1">AP13</strain>
    </source>
</reference>
<name>A0A8T0T8A7_PANVG</name>
<comment type="caution">
    <text evidence="1">The sequence shown here is derived from an EMBL/GenBank/DDBJ whole genome shotgun (WGS) entry which is preliminary data.</text>
</comment>
<protein>
    <submittedName>
        <fullName evidence="1">Uncharacterized protein</fullName>
    </submittedName>
</protein>